<reference evidence="12" key="2">
    <citation type="submission" date="2022-01" db="EMBL/GenBank/DDBJ databases">
        <authorList>
            <person name="Yamashiro T."/>
            <person name="Shiraishi A."/>
            <person name="Satake H."/>
            <person name="Nakayama K."/>
        </authorList>
    </citation>
    <scope>NUCLEOTIDE SEQUENCE</scope>
</reference>
<evidence type="ECO:0000256" key="3">
    <source>
        <dbReference type="ARBA" id="ARBA00022759"/>
    </source>
</evidence>
<evidence type="ECO:0000256" key="2">
    <source>
        <dbReference type="ARBA" id="ARBA00022723"/>
    </source>
</evidence>
<feature type="compositionally biased region" description="Basic and acidic residues" evidence="10">
    <location>
        <begin position="91"/>
        <end position="114"/>
    </location>
</feature>
<dbReference type="Proteomes" id="UP001151760">
    <property type="component" value="Unassembled WGS sequence"/>
</dbReference>
<evidence type="ECO:0000313" key="12">
    <source>
        <dbReference type="EMBL" id="GJT95213.1"/>
    </source>
</evidence>
<evidence type="ECO:0000256" key="9">
    <source>
        <dbReference type="ARBA" id="ARBA00023172"/>
    </source>
</evidence>
<evidence type="ECO:0000256" key="4">
    <source>
        <dbReference type="ARBA" id="ARBA00022801"/>
    </source>
</evidence>
<dbReference type="InterPro" id="IPR001584">
    <property type="entry name" value="Integrase_cat-core"/>
</dbReference>
<keyword evidence="8" id="KW-0808">Transferase</keyword>
<keyword evidence="5" id="KW-0460">Magnesium</keyword>
<keyword evidence="3" id="KW-0255">Endonuclease</keyword>
<dbReference type="InterPro" id="IPR039537">
    <property type="entry name" value="Retrotran_Ty1/copia-like"/>
</dbReference>
<keyword evidence="8" id="KW-0239">DNA-directed DNA polymerase</keyword>
<dbReference type="Gene3D" id="3.30.420.10">
    <property type="entry name" value="Ribonuclease H-like superfamily/Ribonuclease H"/>
    <property type="match status" value="1"/>
</dbReference>
<dbReference type="PANTHER" id="PTHR42648:SF11">
    <property type="entry name" value="TRANSPOSON TY4-P GAG-POL POLYPROTEIN"/>
    <property type="match status" value="1"/>
</dbReference>
<keyword evidence="9" id="KW-0233">DNA recombination</keyword>
<sequence>MRRDGRKCYSKSTYGTSRLSFVIKEKKTAKDIWDHLAQFYEARSLHNKIFLKRKLYALRMTGSTSVTVNVLSDYLVFDDVVAAILEEETRRNNREDKQTSSRHVEAFGGDEREGNVASTSKDGNDMCCEAVITNECKKRFADVWRWWVCPIKKKFDVFEVFKVYKAQVELDSEKKIKYLRTDNEGEYTGDEFDTFCKQEGIKRQFTTAYTPQHNRVAERMNRTLLELARAM</sequence>
<protein>
    <submittedName>
        <fullName evidence="12">Retrovirus-related pol polyprotein from transposon TNT 1-94</fullName>
    </submittedName>
</protein>
<dbReference type="PANTHER" id="PTHR42648">
    <property type="entry name" value="TRANSPOSASE, PUTATIVE-RELATED"/>
    <property type="match status" value="1"/>
</dbReference>
<keyword evidence="4" id="KW-0378">Hydrolase</keyword>
<dbReference type="InterPro" id="IPR036397">
    <property type="entry name" value="RNaseH_sf"/>
</dbReference>
<organism evidence="12 13">
    <name type="scientific">Tanacetum coccineum</name>
    <dbReference type="NCBI Taxonomy" id="301880"/>
    <lineage>
        <taxon>Eukaryota</taxon>
        <taxon>Viridiplantae</taxon>
        <taxon>Streptophyta</taxon>
        <taxon>Embryophyta</taxon>
        <taxon>Tracheophyta</taxon>
        <taxon>Spermatophyta</taxon>
        <taxon>Magnoliopsida</taxon>
        <taxon>eudicotyledons</taxon>
        <taxon>Gunneridae</taxon>
        <taxon>Pentapetalae</taxon>
        <taxon>asterids</taxon>
        <taxon>campanulids</taxon>
        <taxon>Asterales</taxon>
        <taxon>Asteraceae</taxon>
        <taxon>Asteroideae</taxon>
        <taxon>Anthemideae</taxon>
        <taxon>Anthemidinae</taxon>
        <taxon>Tanacetum</taxon>
    </lineage>
</organism>
<keyword evidence="2" id="KW-0479">Metal-binding</keyword>
<keyword evidence="1" id="KW-0540">Nuclease</keyword>
<evidence type="ECO:0000256" key="5">
    <source>
        <dbReference type="ARBA" id="ARBA00022842"/>
    </source>
</evidence>
<evidence type="ECO:0000313" key="13">
    <source>
        <dbReference type="Proteomes" id="UP001151760"/>
    </source>
</evidence>
<keyword evidence="8" id="KW-0548">Nucleotidyltransferase</keyword>
<name>A0ABQ5I739_9ASTR</name>
<reference evidence="12" key="1">
    <citation type="journal article" date="2022" name="Int. J. Mol. Sci.">
        <title>Draft Genome of Tanacetum Coccineum: Genomic Comparison of Closely Related Tanacetum-Family Plants.</title>
        <authorList>
            <person name="Yamashiro T."/>
            <person name="Shiraishi A."/>
            <person name="Nakayama K."/>
            <person name="Satake H."/>
        </authorList>
    </citation>
    <scope>NUCLEOTIDE SEQUENCE</scope>
</reference>
<keyword evidence="7" id="KW-0695">RNA-directed DNA polymerase</keyword>
<feature type="domain" description="Integrase catalytic" evidence="11">
    <location>
        <begin position="157"/>
        <end position="231"/>
    </location>
</feature>
<dbReference type="EMBL" id="BQNB010020367">
    <property type="protein sequence ID" value="GJT95213.1"/>
    <property type="molecule type" value="Genomic_DNA"/>
</dbReference>
<dbReference type="PROSITE" id="PS50994">
    <property type="entry name" value="INTEGRASE"/>
    <property type="match status" value="1"/>
</dbReference>
<evidence type="ECO:0000256" key="7">
    <source>
        <dbReference type="ARBA" id="ARBA00022918"/>
    </source>
</evidence>
<feature type="region of interest" description="Disordered" evidence="10">
    <location>
        <begin position="91"/>
        <end position="119"/>
    </location>
</feature>
<evidence type="ECO:0000256" key="1">
    <source>
        <dbReference type="ARBA" id="ARBA00022722"/>
    </source>
</evidence>
<evidence type="ECO:0000256" key="6">
    <source>
        <dbReference type="ARBA" id="ARBA00022908"/>
    </source>
</evidence>
<evidence type="ECO:0000256" key="8">
    <source>
        <dbReference type="ARBA" id="ARBA00022932"/>
    </source>
</evidence>
<comment type="caution">
    <text evidence="12">The sequence shown here is derived from an EMBL/GenBank/DDBJ whole genome shotgun (WGS) entry which is preliminary data.</text>
</comment>
<accession>A0ABQ5I739</accession>
<dbReference type="Pfam" id="PF14223">
    <property type="entry name" value="Retrotran_gag_2"/>
    <property type="match status" value="1"/>
</dbReference>
<dbReference type="SUPFAM" id="SSF53098">
    <property type="entry name" value="Ribonuclease H-like"/>
    <property type="match status" value="1"/>
</dbReference>
<dbReference type="InterPro" id="IPR012337">
    <property type="entry name" value="RNaseH-like_sf"/>
</dbReference>
<gene>
    <name evidence="12" type="ORF">Tco_1090731</name>
</gene>
<proteinExistence type="predicted"/>
<keyword evidence="13" id="KW-1185">Reference proteome</keyword>
<evidence type="ECO:0000259" key="11">
    <source>
        <dbReference type="PROSITE" id="PS50994"/>
    </source>
</evidence>
<keyword evidence="6" id="KW-0229">DNA integration</keyword>
<evidence type="ECO:0000256" key="10">
    <source>
        <dbReference type="SAM" id="MobiDB-lite"/>
    </source>
</evidence>